<dbReference type="EMBL" id="GBXM01044314">
    <property type="protein sequence ID" value="JAH64263.1"/>
    <property type="molecule type" value="Transcribed_RNA"/>
</dbReference>
<protein>
    <submittedName>
        <fullName evidence="1">Uncharacterized protein</fullName>
    </submittedName>
</protein>
<reference evidence="1" key="1">
    <citation type="submission" date="2014-11" db="EMBL/GenBank/DDBJ databases">
        <authorList>
            <person name="Amaro Gonzalez C."/>
        </authorList>
    </citation>
    <scope>NUCLEOTIDE SEQUENCE</scope>
</reference>
<reference evidence="1" key="2">
    <citation type="journal article" date="2015" name="Fish Shellfish Immunol.">
        <title>Early steps in the European eel (Anguilla anguilla)-Vibrio vulnificus interaction in the gills: Role of the RtxA13 toxin.</title>
        <authorList>
            <person name="Callol A."/>
            <person name="Pajuelo D."/>
            <person name="Ebbesson L."/>
            <person name="Teles M."/>
            <person name="MacKenzie S."/>
            <person name="Amaro C."/>
        </authorList>
    </citation>
    <scope>NUCLEOTIDE SEQUENCE</scope>
</reference>
<accession>A0A0E9UH38</accession>
<proteinExistence type="predicted"/>
<sequence length="9" mass="1122">MNSFCFFQV</sequence>
<evidence type="ECO:0000313" key="1">
    <source>
        <dbReference type="EMBL" id="JAH64263.1"/>
    </source>
</evidence>
<name>A0A0E9UH38_ANGAN</name>
<organism evidence="1">
    <name type="scientific">Anguilla anguilla</name>
    <name type="common">European freshwater eel</name>
    <name type="synonym">Muraena anguilla</name>
    <dbReference type="NCBI Taxonomy" id="7936"/>
    <lineage>
        <taxon>Eukaryota</taxon>
        <taxon>Metazoa</taxon>
        <taxon>Chordata</taxon>
        <taxon>Craniata</taxon>
        <taxon>Vertebrata</taxon>
        <taxon>Euteleostomi</taxon>
        <taxon>Actinopterygii</taxon>
        <taxon>Neopterygii</taxon>
        <taxon>Teleostei</taxon>
        <taxon>Anguilliformes</taxon>
        <taxon>Anguillidae</taxon>
        <taxon>Anguilla</taxon>
    </lineage>
</organism>